<dbReference type="Proteomes" id="UP001484239">
    <property type="component" value="Unassembled WGS sequence"/>
</dbReference>
<proteinExistence type="predicted"/>
<comment type="caution">
    <text evidence="2">The sequence shown here is derived from an EMBL/GenBank/DDBJ whole genome shotgun (WGS) entry which is preliminary data.</text>
</comment>
<reference evidence="2 3" key="1">
    <citation type="submission" date="2024-02" db="EMBL/GenBank/DDBJ databases">
        <title>A novel Gemmatimonadota bacterium.</title>
        <authorList>
            <person name="Du Z.-J."/>
            <person name="Ye Y.-Q."/>
        </authorList>
    </citation>
    <scope>NUCLEOTIDE SEQUENCE [LARGE SCALE GENOMIC DNA]</scope>
    <source>
        <strain evidence="2 3">DH-20</strain>
    </source>
</reference>
<accession>A0ABU9ECA4</accession>
<dbReference type="SUPFAM" id="SSF56300">
    <property type="entry name" value="Metallo-dependent phosphatases"/>
    <property type="match status" value="1"/>
</dbReference>
<dbReference type="Pfam" id="PF00149">
    <property type="entry name" value="Metallophos"/>
    <property type="match status" value="1"/>
</dbReference>
<dbReference type="Gene3D" id="3.60.21.10">
    <property type="match status" value="1"/>
</dbReference>
<dbReference type="PANTHER" id="PTHR31302">
    <property type="entry name" value="TRANSMEMBRANE PROTEIN WITH METALLOPHOSPHOESTERASE DOMAIN-RELATED"/>
    <property type="match status" value="1"/>
</dbReference>
<protein>
    <submittedName>
        <fullName evidence="2">Metallophosphoesterase</fullName>
    </submittedName>
</protein>
<gene>
    <name evidence="2" type="ORF">WI372_15320</name>
</gene>
<evidence type="ECO:0000259" key="1">
    <source>
        <dbReference type="Pfam" id="PF00149"/>
    </source>
</evidence>
<name>A0ABU9ECA4_9BACT</name>
<dbReference type="InterPro" id="IPR029052">
    <property type="entry name" value="Metallo-depent_PP-like"/>
</dbReference>
<evidence type="ECO:0000313" key="2">
    <source>
        <dbReference type="EMBL" id="MEK9502362.1"/>
    </source>
</evidence>
<dbReference type="RefSeq" id="WP_405287393.1">
    <property type="nucleotide sequence ID" value="NZ_JBBHLI010000011.1"/>
</dbReference>
<sequence>MLTDLHLKAVTHFHERIARAVEDSSPNAVVIIGDAVDGRDRLPLLSDFLGLLPGSVPRVATLGNWEYWGRVDLAALRRTYEAADTHLLVNESYILSEGAALFGTDDSLAGTPTLDGLVDLADREVVLLSHCPAFRDAIPAGLRGQVRAMLSGHTHGGQVAIGGWAPLLPPGSGPYTAGWYTEAGVPLYVSRGLGTSVLPLRLGSPPELAVLEWFVGGLSGSLPARSTRGSLPGPPGRRR</sequence>
<evidence type="ECO:0000313" key="3">
    <source>
        <dbReference type="Proteomes" id="UP001484239"/>
    </source>
</evidence>
<keyword evidence="3" id="KW-1185">Reference proteome</keyword>
<dbReference type="EMBL" id="JBBHLI010000011">
    <property type="protein sequence ID" value="MEK9502362.1"/>
    <property type="molecule type" value="Genomic_DNA"/>
</dbReference>
<organism evidence="2 3">
    <name type="scientific">Gaopeijia maritima</name>
    <dbReference type="NCBI Taxonomy" id="3119007"/>
    <lineage>
        <taxon>Bacteria</taxon>
        <taxon>Pseudomonadati</taxon>
        <taxon>Gemmatimonadota</taxon>
        <taxon>Longimicrobiia</taxon>
        <taxon>Gaopeijiales</taxon>
        <taxon>Gaopeijiaceae</taxon>
        <taxon>Gaopeijia</taxon>
    </lineage>
</organism>
<dbReference type="InterPro" id="IPR051158">
    <property type="entry name" value="Metallophosphoesterase_sf"/>
</dbReference>
<dbReference type="InterPro" id="IPR004843">
    <property type="entry name" value="Calcineurin-like_PHP"/>
</dbReference>
<dbReference type="PANTHER" id="PTHR31302:SF0">
    <property type="entry name" value="TRANSMEMBRANE PROTEIN WITH METALLOPHOSPHOESTERASE DOMAIN"/>
    <property type="match status" value="1"/>
</dbReference>
<feature type="domain" description="Calcineurin-like phosphoesterase" evidence="1">
    <location>
        <begin position="2"/>
        <end position="156"/>
    </location>
</feature>